<feature type="transmembrane region" description="Helical" evidence="1">
    <location>
        <begin position="128"/>
        <end position="151"/>
    </location>
</feature>
<keyword evidence="3" id="KW-1185">Reference proteome</keyword>
<evidence type="ECO:0000313" key="2">
    <source>
        <dbReference type="EMBL" id="TWO72880.1"/>
    </source>
</evidence>
<evidence type="ECO:0000313" key="3">
    <source>
        <dbReference type="Proteomes" id="UP000318199"/>
    </source>
</evidence>
<proteinExistence type="predicted"/>
<protein>
    <recommendedName>
        <fullName evidence="4">DUF1440 domain-containing protein</fullName>
    </recommendedName>
</protein>
<name>A0A562ZWB1_9BURK</name>
<feature type="transmembrane region" description="Helical" evidence="1">
    <location>
        <begin position="6"/>
        <end position="28"/>
    </location>
</feature>
<gene>
    <name evidence="2" type="ORF">FN976_01140</name>
</gene>
<reference evidence="2 3" key="1">
    <citation type="submission" date="2019-07" db="EMBL/GenBank/DDBJ databases">
        <title>Caenimonas sedimenti sp. nov., isolated from activated sludge.</title>
        <authorList>
            <person name="Xu J."/>
        </authorList>
    </citation>
    <scope>NUCLEOTIDE SEQUENCE [LARGE SCALE GENOMIC DNA]</scope>
    <source>
        <strain evidence="2 3">HX-9-20</strain>
    </source>
</reference>
<dbReference type="Proteomes" id="UP000318199">
    <property type="component" value="Unassembled WGS sequence"/>
</dbReference>
<keyword evidence="1" id="KW-0812">Transmembrane</keyword>
<keyword evidence="1" id="KW-1133">Transmembrane helix</keyword>
<accession>A0A562ZWB1</accession>
<keyword evidence="1" id="KW-0472">Membrane</keyword>
<sequence length="170" mass="18193">MDWKQVLKEAFVAGSMGSLLSSVVLVMAGRRESGSAAAPVNAVSHWMWDRESLRTDAVDWKHTAAGYATHHGAAVFWAALHAAAAEGRPALRTPQAVVTGAVVTSALANLVDYCVVPKRLTPGFEHRLSTGAMVGVYGAMALGLAAGAWLMRRPPQLRLPQRPQEPQLEE</sequence>
<dbReference type="OrthoDB" id="288267at2"/>
<organism evidence="2 3">
    <name type="scientific">Caenimonas sedimenti</name>
    <dbReference type="NCBI Taxonomy" id="2596921"/>
    <lineage>
        <taxon>Bacteria</taxon>
        <taxon>Pseudomonadati</taxon>
        <taxon>Pseudomonadota</taxon>
        <taxon>Betaproteobacteria</taxon>
        <taxon>Burkholderiales</taxon>
        <taxon>Comamonadaceae</taxon>
        <taxon>Caenimonas</taxon>
    </lineage>
</organism>
<dbReference type="RefSeq" id="WP_145890141.1">
    <property type="nucleotide sequence ID" value="NZ_VOBQ01000002.1"/>
</dbReference>
<evidence type="ECO:0008006" key="4">
    <source>
        <dbReference type="Google" id="ProtNLM"/>
    </source>
</evidence>
<dbReference type="AlphaFoldDB" id="A0A562ZWB1"/>
<dbReference type="EMBL" id="VOBQ01000002">
    <property type="protein sequence ID" value="TWO72880.1"/>
    <property type="molecule type" value="Genomic_DNA"/>
</dbReference>
<evidence type="ECO:0000256" key="1">
    <source>
        <dbReference type="SAM" id="Phobius"/>
    </source>
</evidence>
<comment type="caution">
    <text evidence="2">The sequence shown here is derived from an EMBL/GenBank/DDBJ whole genome shotgun (WGS) entry which is preliminary data.</text>
</comment>